<feature type="transmembrane region" description="Helical" evidence="7">
    <location>
        <begin position="6"/>
        <end position="23"/>
    </location>
</feature>
<dbReference type="GO" id="GO:0008137">
    <property type="term" value="F:NADH dehydrogenase (ubiquinone) activity"/>
    <property type="evidence" value="ECO:0007669"/>
    <property type="project" value="InterPro"/>
</dbReference>
<dbReference type="InterPro" id="IPR003918">
    <property type="entry name" value="NADH_UbQ_OxRdtase"/>
</dbReference>
<evidence type="ECO:0000256" key="1">
    <source>
        <dbReference type="ARBA" id="ARBA00004651"/>
    </source>
</evidence>
<dbReference type="PANTHER" id="PTHR43507">
    <property type="entry name" value="NADH-UBIQUINONE OXIDOREDUCTASE CHAIN 4"/>
    <property type="match status" value="1"/>
</dbReference>
<evidence type="ECO:0000256" key="7">
    <source>
        <dbReference type="SAM" id="Phobius"/>
    </source>
</evidence>
<feature type="transmembrane region" description="Helical" evidence="7">
    <location>
        <begin position="270"/>
        <end position="294"/>
    </location>
</feature>
<feature type="transmembrane region" description="Helical" evidence="7">
    <location>
        <begin position="410"/>
        <end position="429"/>
    </location>
</feature>
<proteinExistence type="inferred from homology"/>
<comment type="subcellular location">
    <subcellularLocation>
        <location evidence="1">Cell membrane</location>
        <topology evidence="1">Multi-pass membrane protein</topology>
    </subcellularLocation>
    <subcellularLocation>
        <location evidence="6">Membrane</location>
        <topology evidence="6">Multi-pass membrane protein</topology>
    </subcellularLocation>
</comment>
<keyword evidence="3 6" id="KW-0812">Transmembrane</keyword>
<feature type="transmembrane region" description="Helical" evidence="7">
    <location>
        <begin position="306"/>
        <end position="325"/>
    </location>
</feature>
<dbReference type="GO" id="GO:0015990">
    <property type="term" value="P:electron transport coupled proton transport"/>
    <property type="evidence" value="ECO:0007669"/>
    <property type="project" value="TreeGrafter"/>
</dbReference>
<dbReference type="Proteomes" id="UP000480185">
    <property type="component" value="Unassembled WGS sequence"/>
</dbReference>
<reference evidence="9 10" key="1">
    <citation type="submission" date="2019-11" db="EMBL/GenBank/DDBJ databases">
        <authorList>
            <person name="Li J."/>
        </authorList>
    </citation>
    <scope>NUCLEOTIDE SEQUENCE [LARGE SCALE GENOMIC DNA]</scope>
    <source>
        <strain evidence="9 10">J4</strain>
    </source>
</reference>
<comment type="caution">
    <text evidence="9">The sequence shown here is derived from an EMBL/GenBank/DDBJ whole genome shotgun (WGS) entry which is preliminary data.</text>
</comment>
<feature type="transmembrane region" description="Helical" evidence="7">
    <location>
        <begin position="137"/>
        <end position="154"/>
    </location>
</feature>
<evidence type="ECO:0000256" key="5">
    <source>
        <dbReference type="ARBA" id="ARBA00023136"/>
    </source>
</evidence>
<dbReference type="NCBIfam" id="TIGR01972">
    <property type="entry name" value="NDH_I_M"/>
    <property type="match status" value="1"/>
</dbReference>
<evidence type="ECO:0000256" key="4">
    <source>
        <dbReference type="ARBA" id="ARBA00022989"/>
    </source>
</evidence>
<protein>
    <submittedName>
        <fullName evidence="9">NADH-quinone oxidoreductase subunit M</fullName>
        <ecNumber evidence="9">1.6.5.-</ecNumber>
    </submittedName>
</protein>
<feature type="domain" description="NADH:quinone oxidoreductase/Mrp antiporter transmembrane" evidence="8">
    <location>
        <begin position="133"/>
        <end position="418"/>
    </location>
</feature>
<evidence type="ECO:0000313" key="10">
    <source>
        <dbReference type="Proteomes" id="UP000480185"/>
    </source>
</evidence>
<feature type="transmembrane region" description="Helical" evidence="7">
    <location>
        <begin position="35"/>
        <end position="53"/>
    </location>
</feature>
<comment type="similarity">
    <text evidence="2">Belongs to the complex I subunit 4 family.</text>
</comment>
<dbReference type="GO" id="GO:0005886">
    <property type="term" value="C:plasma membrane"/>
    <property type="evidence" value="ECO:0007669"/>
    <property type="project" value="UniProtKB-SubCell"/>
</dbReference>
<feature type="transmembrane region" description="Helical" evidence="7">
    <location>
        <begin position="166"/>
        <end position="189"/>
    </location>
</feature>
<dbReference type="PRINTS" id="PR01437">
    <property type="entry name" value="NUOXDRDTASE4"/>
</dbReference>
<dbReference type="PANTHER" id="PTHR43507:SF1">
    <property type="entry name" value="NADH-UBIQUINONE OXIDOREDUCTASE CHAIN 4"/>
    <property type="match status" value="1"/>
</dbReference>
<keyword evidence="5 7" id="KW-0472">Membrane</keyword>
<dbReference type="GO" id="GO:0003954">
    <property type="term" value="F:NADH dehydrogenase activity"/>
    <property type="evidence" value="ECO:0007669"/>
    <property type="project" value="TreeGrafter"/>
</dbReference>
<dbReference type="InterPro" id="IPR001750">
    <property type="entry name" value="ND/Mrp_TM"/>
</dbReference>
<dbReference type="EC" id="1.6.5.-" evidence="9"/>
<accession>A0A6G1X5G6</accession>
<dbReference type="GO" id="GO:0042773">
    <property type="term" value="P:ATP synthesis coupled electron transport"/>
    <property type="evidence" value="ECO:0007669"/>
    <property type="project" value="InterPro"/>
</dbReference>
<gene>
    <name evidence="9" type="ORF">GH754_07570</name>
</gene>
<feature type="transmembrane region" description="Helical" evidence="7">
    <location>
        <begin position="85"/>
        <end position="103"/>
    </location>
</feature>
<feature type="transmembrane region" description="Helical" evidence="7">
    <location>
        <begin position="241"/>
        <end position="264"/>
    </location>
</feature>
<name>A0A6G1X5G6_9BACI</name>
<dbReference type="GO" id="GO:0048039">
    <property type="term" value="F:ubiquinone binding"/>
    <property type="evidence" value="ECO:0007669"/>
    <property type="project" value="TreeGrafter"/>
</dbReference>
<feature type="transmembrane region" description="Helical" evidence="7">
    <location>
        <begin position="368"/>
        <end position="390"/>
    </location>
</feature>
<sequence length="492" mass="52986">MNMGTLSLLVFSPFIGLIALLLAGKQSDNITKRIAAFSSLIPLILSILVYAQYQAGSGLSEILRWVQFEVGEQTLTLNYELAVDGFSVILILLTTIIAVLAVFTSSWQIKQNSHLFFMLMFLLEFGILGVFSADNLILFFIFFEITLIPMFFLIGKWGGTDREESAFSYIIYNGLGSMVLLIAIAAIFVTAGTTNFSEAAEYFRTSNEAGLQLGIAIAFLIAFGVKLPIFPLHSWMVKVHVHAPPALVMIHAGVLLKIGAYGLIKFGVGILPASFTTLAPLIAILGLVNLLYGAYLALVQEELRSVLAYSSISHMGIILLGVAALNEAGIQGAIFQSVSHGLISALFFLLVGILLVRTRTTNLRKLSGLARLTPVLAGFFLVAALAGLGLPGMSGFVSEFTVFLGIFENMPVIGAIGTLGIIMTVVYMLRAILKMTYGTYRNMFGDMNDLGMGELIPATILLICIVVIGVYPNTIALTVQQTLETLLVGIGG</sequence>
<feature type="transmembrane region" description="Helical" evidence="7">
    <location>
        <begin position="209"/>
        <end position="229"/>
    </location>
</feature>
<evidence type="ECO:0000259" key="8">
    <source>
        <dbReference type="Pfam" id="PF00361"/>
    </source>
</evidence>
<organism evidence="9 10">
    <name type="scientific">Salinibacillus xinjiangensis</name>
    <dbReference type="NCBI Taxonomy" id="1229268"/>
    <lineage>
        <taxon>Bacteria</taxon>
        <taxon>Bacillati</taxon>
        <taxon>Bacillota</taxon>
        <taxon>Bacilli</taxon>
        <taxon>Bacillales</taxon>
        <taxon>Bacillaceae</taxon>
        <taxon>Salinibacillus</taxon>
    </lineage>
</organism>
<evidence type="ECO:0000313" key="9">
    <source>
        <dbReference type="EMBL" id="MRG86182.1"/>
    </source>
</evidence>
<evidence type="ECO:0000256" key="3">
    <source>
        <dbReference type="ARBA" id="ARBA00022692"/>
    </source>
</evidence>
<dbReference type="Pfam" id="PF00361">
    <property type="entry name" value="Proton_antipo_M"/>
    <property type="match status" value="1"/>
</dbReference>
<keyword evidence="4 7" id="KW-1133">Transmembrane helix</keyword>
<evidence type="ECO:0000256" key="6">
    <source>
        <dbReference type="RuleBase" id="RU000320"/>
    </source>
</evidence>
<evidence type="ECO:0000256" key="2">
    <source>
        <dbReference type="ARBA" id="ARBA00009025"/>
    </source>
</evidence>
<feature type="transmembrane region" description="Helical" evidence="7">
    <location>
        <begin position="450"/>
        <end position="471"/>
    </location>
</feature>
<keyword evidence="9" id="KW-0560">Oxidoreductase</keyword>
<feature type="transmembrane region" description="Helical" evidence="7">
    <location>
        <begin position="337"/>
        <end position="356"/>
    </location>
</feature>
<feature type="transmembrane region" description="Helical" evidence="7">
    <location>
        <begin position="115"/>
        <end position="131"/>
    </location>
</feature>
<dbReference type="AlphaFoldDB" id="A0A6G1X5G6"/>
<keyword evidence="10" id="KW-1185">Reference proteome</keyword>
<dbReference type="InterPro" id="IPR010227">
    <property type="entry name" value="NADH_Q_OxRdtase_chainM/4"/>
</dbReference>
<dbReference type="EMBL" id="WJNH01000004">
    <property type="protein sequence ID" value="MRG86182.1"/>
    <property type="molecule type" value="Genomic_DNA"/>
</dbReference>